<dbReference type="SMART" id="SM00849">
    <property type="entry name" value="Lactamase_B"/>
    <property type="match status" value="1"/>
</dbReference>
<protein>
    <submittedName>
        <fullName evidence="2">MBL fold metallo-hydrolase</fullName>
    </submittedName>
</protein>
<dbReference type="Proteomes" id="UP000642748">
    <property type="component" value="Unassembled WGS sequence"/>
</dbReference>
<dbReference type="GO" id="GO:0042781">
    <property type="term" value="F:3'-tRNA processing endoribonuclease activity"/>
    <property type="evidence" value="ECO:0007669"/>
    <property type="project" value="TreeGrafter"/>
</dbReference>
<dbReference type="InterPro" id="IPR036866">
    <property type="entry name" value="RibonucZ/Hydroxyglut_hydro"/>
</dbReference>
<dbReference type="PANTHER" id="PTHR46018:SF4">
    <property type="entry name" value="METALLO-HYDROLASE YHFI-RELATED"/>
    <property type="match status" value="1"/>
</dbReference>
<dbReference type="EMBL" id="BONZ01000038">
    <property type="protein sequence ID" value="GIH15795.1"/>
    <property type="molecule type" value="Genomic_DNA"/>
</dbReference>
<evidence type="ECO:0000259" key="1">
    <source>
        <dbReference type="SMART" id="SM00849"/>
    </source>
</evidence>
<comment type="caution">
    <text evidence="2">The sequence shown here is derived from an EMBL/GenBank/DDBJ whole genome shotgun (WGS) entry which is preliminary data.</text>
</comment>
<keyword evidence="3" id="KW-1185">Reference proteome</keyword>
<reference evidence="2" key="1">
    <citation type="submission" date="2021-01" db="EMBL/GenBank/DDBJ databases">
        <title>Whole genome shotgun sequence of Rugosimonospora africana NBRC 104875.</title>
        <authorList>
            <person name="Komaki H."/>
            <person name="Tamura T."/>
        </authorList>
    </citation>
    <scope>NUCLEOTIDE SEQUENCE</scope>
    <source>
        <strain evidence="2">NBRC 104875</strain>
    </source>
</reference>
<evidence type="ECO:0000313" key="2">
    <source>
        <dbReference type="EMBL" id="GIH15795.1"/>
    </source>
</evidence>
<dbReference type="InterPro" id="IPR001279">
    <property type="entry name" value="Metallo-B-lactamas"/>
</dbReference>
<proteinExistence type="predicted"/>
<evidence type="ECO:0000313" key="3">
    <source>
        <dbReference type="Proteomes" id="UP000642748"/>
    </source>
</evidence>
<sequence length="269" mass="28378">MTDTRLTVLGYRAGRPDAVSACSGYLVEHGEVRVLVDCGPGIVTQLVSRGLEHRLDAVVLTHLHQDHAFDVVPLAFTRLLTKEPPPRIPLWIPEDSVDTLAALDEWAAVPTDPVVGRPLATAFDVRPLVRDGATAVPIADGVSLTAHRARHAVPSASLRFDLAGRILAFSSDTGWCDGVLAAASDADVFVCEATYLTADPAMLAEHGHLTARMTGELADAAGVGLLVVSHLLGYDDEESFAAARAAAGRVPVVLPARAGLVVPVERAVR</sequence>
<dbReference type="PANTHER" id="PTHR46018">
    <property type="entry name" value="ZINC PHOSPHODIESTERASE ELAC PROTEIN 1"/>
    <property type="match status" value="1"/>
</dbReference>
<accession>A0A8J3QQW8</accession>
<dbReference type="Gene3D" id="3.60.15.10">
    <property type="entry name" value="Ribonuclease Z/Hydroxyacylglutathione hydrolase-like"/>
    <property type="match status" value="1"/>
</dbReference>
<dbReference type="Pfam" id="PF12706">
    <property type="entry name" value="Lactamase_B_2"/>
    <property type="match status" value="1"/>
</dbReference>
<dbReference type="SUPFAM" id="SSF56281">
    <property type="entry name" value="Metallo-hydrolase/oxidoreductase"/>
    <property type="match status" value="1"/>
</dbReference>
<name>A0A8J3QQW8_9ACTN</name>
<organism evidence="2 3">
    <name type="scientific">Rugosimonospora africana</name>
    <dbReference type="NCBI Taxonomy" id="556532"/>
    <lineage>
        <taxon>Bacteria</taxon>
        <taxon>Bacillati</taxon>
        <taxon>Actinomycetota</taxon>
        <taxon>Actinomycetes</taxon>
        <taxon>Micromonosporales</taxon>
        <taxon>Micromonosporaceae</taxon>
        <taxon>Rugosimonospora</taxon>
    </lineage>
</organism>
<feature type="domain" description="Metallo-beta-lactamase" evidence="1">
    <location>
        <begin position="21"/>
        <end position="230"/>
    </location>
</feature>
<dbReference type="AlphaFoldDB" id="A0A8J3QQW8"/>
<dbReference type="RefSeq" id="WP_203919420.1">
    <property type="nucleotide sequence ID" value="NZ_BONZ01000038.1"/>
</dbReference>
<gene>
    <name evidence="2" type="ORF">Raf01_39670</name>
</gene>